<accession>A0A3Q9EWX2</accession>
<dbReference type="AlphaFoldDB" id="A0A3Q9EWX2"/>
<reference evidence="2 3" key="1">
    <citation type="journal article" date="2019" name="Int. J. Syst. Evol. Microbiol.">
        <title>Streptomyces cyaneochromogenes sp. nov., a blue pigment-producing actinomycete from manganese-contaminated soil.</title>
        <authorList>
            <person name="Tang X."/>
            <person name="Zhao J."/>
            <person name="Li K."/>
            <person name="Chen Z."/>
            <person name="Sun Y."/>
            <person name="Gao J."/>
        </authorList>
    </citation>
    <scope>NUCLEOTIDE SEQUENCE [LARGE SCALE GENOMIC DNA]</scope>
    <source>
        <strain evidence="2 3">MK-45</strain>
    </source>
</reference>
<gene>
    <name evidence="2" type="ORF">EJ357_33350</name>
</gene>
<keyword evidence="1" id="KW-1133">Transmembrane helix</keyword>
<dbReference type="Proteomes" id="UP000280298">
    <property type="component" value="Chromosome"/>
</dbReference>
<protein>
    <submittedName>
        <fullName evidence="2">Uncharacterized protein</fullName>
    </submittedName>
</protein>
<dbReference type="OrthoDB" id="4226032at2"/>
<evidence type="ECO:0000313" key="2">
    <source>
        <dbReference type="EMBL" id="AZQ37746.1"/>
    </source>
</evidence>
<evidence type="ECO:0000256" key="1">
    <source>
        <dbReference type="SAM" id="Phobius"/>
    </source>
</evidence>
<proteinExistence type="predicted"/>
<dbReference type="EMBL" id="CP034539">
    <property type="protein sequence ID" value="AZQ37746.1"/>
    <property type="molecule type" value="Genomic_DNA"/>
</dbReference>
<dbReference type="RefSeq" id="WP_126395418.1">
    <property type="nucleotide sequence ID" value="NZ_CP034539.1"/>
</dbReference>
<evidence type="ECO:0000313" key="3">
    <source>
        <dbReference type="Proteomes" id="UP000280298"/>
    </source>
</evidence>
<organism evidence="2 3">
    <name type="scientific">Streptomyces cyaneochromogenes</name>
    <dbReference type="NCBI Taxonomy" id="2496836"/>
    <lineage>
        <taxon>Bacteria</taxon>
        <taxon>Bacillati</taxon>
        <taxon>Actinomycetota</taxon>
        <taxon>Actinomycetes</taxon>
        <taxon>Kitasatosporales</taxon>
        <taxon>Streptomycetaceae</taxon>
        <taxon>Streptomyces</taxon>
    </lineage>
</organism>
<sequence length="370" mass="41456">MTDQLPLGEKDLTGIAGVAWDDAATRRAWWRQTGRSLLIVGVCAAWWTWYSGTTVAVRERVVWPTVAFFLASLIGLPLHLLAELPNAWRVRRLLRAHPWRTVDNPRHGLSGHARARNVNDAWFEVPDPDAPGRRLPLIMKVPLWWGRRMERSAPADRRAQISRLWYCGLLDDQVVIAASRTAQEAPRRLRHRYLRHGLLPDSPERTDVPLPDPAGSALSHPATAHVMRRRLFNRVAALLLVWPAVLAVQIAEIVADEGHDLIGLVVLGALFEVTLLPVHVFVIVATRRMARRLAEHPWRCVDCEIRSRGNQQLIKVDGRTLTPSPFRAYVDQRASRLWIAGPAQGPCVVSVPGGAEPIGVAMSTTDNRSR</sequence>
<feature type="transmembrane region" description="Helical" evidence="1">
    <location>
        <begin position="261"/>
        <end position="284"/>
    </location>
</feature>
<dbReference type="KEGG" id="scya:EJ357_33350"/>
<name>A0A3Q9EWX2_9ACTN</name>
<keyword evidence="3" id="KW-1185">Reference proteome</keyword>
<keyword evidence="1" id="KW-0472">Membrane</keyword>
<feature type="transmembrane region" description="Helical" evidence="1">
    <location>
        <begin position="235"/>
        <end position="255"/>
    </location>
</feature>
<feature type="transmembrane region" description="Helical" evidence="1">
    <location>
        <begin position="61"/>
        <end position="82"/>
    </location>
</feature>
<keyword evidence="1" id="KW-0812">Transmembrane</keyword>
<feature type="transmembrane region" description="Helical" evidence="1">
    <location>
        <begin position="33"/>
        <end position="49"/>
    </location>
</feature>